<feature type="non-terminal residue" evidence="1">
    <location>
        <position position="1"/>
    </location>
</feature>
<evidence type="ECO:0000313" key="1">
    <source>
        <dbReference type="EMBL" id="ETJ39083.1"/>
    </source>
</evidence>
<accession>W1Y921</accession>
<dbReference type="EMBL" id="AZMM01006944">
    <property type="protein sequence ID" value="ETJ39083.1"/>
    <property type="molecule type" value="Genomic_DNA"/>
</dbReference>
<protein>
    <submittedName>
        <fullName evidence="1">Uncharacterized protein</fullName>
    </submittedName>
</protein>
<dbReference type="PANTHER" id="PTHR43844">
    <property type="entry name" value="METHIONINE SYNTHASE"/>
    <property type="match status" value="1"/>
</dbReference>
<organism evidence="1">
    <name type="scientific">human gut metagenome</name>
    <dbReference type="NCBI Taxonomy" id="408170"/>
    <lineage>
        <taxon>unclassified sequences</taxon>
        <taxon>metagenomes</taxon>
        <taxon>organismal metagenomes</taxon>
    </lineage>
</organism>
<sequence length="37" mass="4145">LSTQCGFASTEEGNVITEAQQWAKLAYVKSIIDEVWQ</sequence>
<name>W1Y921_9ZZZZ</name>
<comment type="caution">
    <text evidence="1">The sequence shown here is derived from an EMBL/GenBank/DDBJ whole genome shotgun (WGS) entry which is preliminary data.</text>
</comment>
<dbReference type="AlphaFoldDB" id="W1Y921"/>
<gene>
    <name evidence="1" type="ORF">Q604_UNBC06944G0001</name>
</gene>
<reference evidence="1" key="1">
    <citation type="submission" date="2013-12" db="EMBL/GenBank/DDBJ databases">
        <title>A Varibaculum cambriense genome reconstructed from a premature infant gut community with otherwise low bacterial novelty that shifts toward anaerobic metabolism during the third week of life.</title>
        <authorList>
            <person name="Brown C.T."/>
            <person name="Sharon I."/>
            <person name="Thomas B.C."/>
            <person name="Castelle C.J."/>
            <person name="Morowitz M.J."/>
            <person name="Banfield J.F."/>
        </authorList>
    </citation>
    <scope>NUCLEOTIDE SEQUENCE</scope>
</reference>
<proteinExistence type="predicted"/>
<dbReference type="PANTHER" id="PTHR43844:SF1">
    <property type="entry name" value="METHIONINE SYNTHASE"/>
    <property type="match status" value="1"/>
</dbReference>
<dbReference type="Gene3D" id="3.20.20.210">
    <property type="match status" value="1"/>
</dbReference>
<dbReference type="SUPFAM" id="SSF51726">
    <property type="entry name" value="UROD/MetE-like"/>
    <property type="match status" value="1"/>
</dbReference>
<dbReference type="InterPro" id="IPR038071">
    <property type="entry name" value="UROD/MetE-like_sf"/>
</dbReference>